<gene>
    <name evidence="1" type="ORF">P3W55_01935</name>
</gene>
<sequence length="84" mass="9673">MTPETINVAGIPAAANEEIDKPRFQTTLDGVEQRCSKCDEYWPYDAEFFFKGSNGKLYTYCKACYYEMPSMQKRLAARGKRRSV</sequence>
<dbReference type="AlphaFoldDB" id="A0AAW6P2S5"/>
<accession>A0AAW6P2S5</accession>
<evidence type="ECO:0000313" key="1">
    <source>
        <dbReference type="EMBL" id="MDF3840464.1"/>
    </source>
</evidence>
<dbReference type="Proteomes" id="UP001220662">
    <property type="component" value="Unassembled WGS sequence"/>
</dbReference>
<dbReference type="RefSeq" id="WP_061560398.1">
    <property type="nucleotide sequence ID" value="NZ_CP014158.1"/>
</dbReference>
<dbReference type="EMBL" id="JARJLR010000042">
    <property type="protein sequence ID" value="MDF3840464.1"/>
    <property type="molecule type" value="Genomic_DNA"/>
</dbReference>
<proteinExistence type="predicted"/>
<organism evidence="1 2">
    <name type="scientific">Pseudomonas citronellolis</name>
    <dbReference type="NCBI Taxonomy" id="53408"/>
    <lineage>
        <taxon>Bacteria</taxon>
        <taxon>Pseudomonadati</taxon>
        <taxon>Pseudomonadota</taxon>
        <taxon>Gammaproteobacteria</taxon>
        <taxon>Pseudomonadales</taxon>
        <taxon>Pseudomonadaceae</taxon>
        <taxon>Pseudomonas</taxon>
    </lineage>
</organism>
<dbReference type="GeneID" id="72993517"/>
<reference evidence="1" key="1">
    <citation type="submission" date="2023-03" db="EMBL/GenBank/DDBJ databases">
        <title>Draft assemblies of triclosan tolerant bacteria isolated from returned activated sludge.</title>
        <authorList>
            <person name="Van Hamelsveld S."/>
        </authorList>
    </citation>
    <scope>NUCLEOTIDE SEQUENCE</scope>
    <source>
        <strain evidence="1">GW210015_S63</strain>
    </source>
</reference>
<name>A0AAW6P2S5_9PSED</name>
<comment type="caution">
    <text evidence="1">The sequence shown here is derived from an EMBL/GenBank/DDBJ whole genome shotgun (WGS) entry which is preliminary data.</text>
</comment>
<dbReference type="KEGG" id="pcq:PcP3B5_03160"/>
<protein>
    <submittedName>
        <fullName evidence="1">Uncharacterized protein</fullName>
    </submittedName>
</protein>
<evidence type="ECO:0000313" key="2">
    <source>
        <dbReference type="Proteomes" id="UP001220662"/>
    </source>
</evidence>